<dbReference type="InterPro" id="IPR011333">
    <property type="entry name" value="SKP1/BTB/POZ_sf"/>
</dbReference>
<dbReference type="GO" id="GO:0000981">
    <property type="term" value="F:DNA-binding transcription factor activity, RNA polymerase II-specific"/>
    <property type="evidence" value="ECO:0007669"/>
    <property type="project" value="TreeGrafter"/>
</dbReference>
<evidence type="ECO:0000259" key="7">
    <source>
        <dbReference type="PROSITE" id="PS50097"/>
    </source>
</evidence>
<dbReference type="Proteomes" id="UP000261540">
    <property type="component" value="Unplaced"/>
</dbReference>
<dbReference type="Ensembl" id="ENSPKIT00000017995.1">
    <property type="protein sequence ID" value="ENSPKIP00000037041.1"/>
    <property type="gene ID" value="ENSPKIG00000015382.1"/>
</dbReference>
<proteinExistence type="predicted"/>
<organism evidence="9 10">
    <name type="scientific">Paramormyrops kingsleyae</name>
    <dbReference type="NCBI Taxonomy" id="1676925"/>
    <lineage>
        <taxon>Eukaryota</taxon>
        <taxon>Metazoa</taxon>
        <taxon>Chordata</taxon>
        <taxon>Craniata</taxon>
        <taxon>Vertebrata</taxon>
        <taxon>Euteleostomi</taxon>
        <taxon>Actinopterygii</taxon>
        <taxon>Neopterygii</taxon>
        <taxon>Teleostei</taxon>
        <taxon>Osteoglossocephala</taxon>
        <taxon>Osteoglossomorpha</taxon>
        <taxon>Osteoglossiformes</taxon>
        <taxon>Mormyridae</taxon>
        <taxon>Paramormyrops</taxon>
    </lineage>
</organism>
<dbReference type="SMART" id="SM00225">
    <property type="entry name" value="BTB"/>
    <property type="match status" value="1"/>
</dbReference>
<evidence type="ECO:0000256" key="2">
    <source>
        <dbReference type="ARBA" id="ARBA00022737"/>
    </source>
</evidence>
<evidence type="ECO:0000256" key="1">
    <source>
        <dbReference type="ARBA" id="ARBA00022723"/>
    </source>
</evidence>
<dbReference type="InterPro" id="IPR013087">
    <property type="entry name" value="Znf_C2H2_type"/>
</dbReference>
<feature type="region of interest" description="Disordered" evidence="6">
    <location>
        <begin position="176"/>
        <end position="242"/>
    </location>
</feature>
<evidence type="ECO:0000256" key="5">
    <source>
        <dbReference type="PROSITE-ProRule" id="PRU00042"/>
    </source>
</evidence>
<dbReference type="SUPFAM" id="SSF57667">
    <property type="entry name" value="beta-beta-alpha zinc fingers"/>
    <property type="match status" value="1"/>
</dbReference>
<keyword evidence="2" id="KW-0677">Repeat</keyword>
<dbReference type="SMART" id="SM00355">
    <property type="entry name" value="ZnF_C2H2"/>
    <property type="match status" value="2"/>
</dbReference>
<feature type="domain" description="C2H2-type" evidence="8">
    <location>
        <begin position="368"/>
        <end position="395"/>
    </location>
</feature>
<evidence type="ECO:0000313" key="10">
    <source>
        <dbReference type="Proteomes" id="UP000261540"/>
    </source>
</evidence>
<evidence type="ECO:0000256" key="4">
    <source>
        <dbReference type="ARBA" id="ARBA00022833"/>
    </source>
</evidence>
<evidence type="ECO:0000256" key="3">
    <source>
        <dbReference type="ARBA" id="ARBA00022771"/>
    </source>
</evidence>
<evidence type="ECO:0000259" key="8">
    <source>
        <dbReference type="PROSITE" id="PS50157"/>
    </source>
</evidence>
<dbReference type="PROSITE" id="PS50097">
    <property type="entry name" value="BTB"/>
    <property type="match status" value="1"/>
</dbReference>
<feature type="domain" description="BTB" evidence="7">
    <location>
        <begin position="33"/>
        <end position="97"/>
    </location>
</feature>
<accession>A0A3B3T3Y9</accession>
<sequence length="444" mass="48005">MASEPNSFHVDFPDFSSNVLKRLNQQRQLGQLCDITVVLQGQQYRAHRAVLAASSSYFCDQVLLKNSQQVVLPDVMQARVFESLLQSCYTGALQLPAGEVVGFLTAASFLQMWHVVGKCTELLGGGPAKLCLSPTLGRSFLGGGSGYDSPIEDLDREDFGRVVEYVDGEVERGMVSSFSPKVPEAGGRDEGSLSSAQERLSRGIISQAGNPLNNQQGRAVDAQPRRGEHQEAENGGGLQDARLCEGAGNEKMELCASHPADDNTEVNLEDELGGKLNGGHPYRSPPDCFKASVNANSTDTAEVYPDSQGQELGVTAGVGDQRDGPLLPPAGLQKETTSSTTALPRRDRGSSHNSLQEHKEPRPALRPYACAICGRVFRLKRHLLAHVKVHVDATPHKCHVCGERFRSKDRFGRHLSFCVKARRARQAGTPLRSTDPAPNATVGL</sequence>
<dbReference type="PROSITE" id="PS50157">
    <property type="entry name" value="ZINC_FINGER_C2H2_2"/>
    <property type="match status" value="1"/>
</dbReference>
<dbReference type="GeneTree" id="ENSGT00940000160616"/>
<feature type="compositionally biased region" description="Polar residues" evidence="6">
    <location>
        <begin position="207"/>
        <end position="217"/>
    </location>
</feature>
<dbReference type="InterPro" id="IPR050457">
    <property type="entry name" value="ZnFinger_BTB_dom_contain"/>
</dbReference>
<dbReference type="GO" id="GO:0000978">
    <property type="term" value="F:RNA polymerase II cis-regulatory region sequence-specific DNA binding"/>
    <property type="evidence" value="ECO:0007669"/>
    <property type="project" value="TreeGrafter"/>
</dbReference>
<dbReference type="Pfam" id="PF00651">
    <property type="entry name" value="BTB"/>
    <property type="match status" value="1"/>
</dbReference>
<name>A0A3B3T3Y9_9TELE</name>
<dbReference type="PANTHER" id="PTHR46105">
    <property type="entry name" value="AGAP004733-PA"/>
    <property type="match status" value="1"/>
</dbReference>
<dbReference type="OrthoDB" id="8117402at2759"/>
<keyword evidence="10" id="KW-1185">Reference proteome</keyword>
<dbReference type="AlphaFoldDB" id="A0A3B3T3Y9"/>
<dbReference type="Gene3D" id="3.30.710.10">
    <property type="entry name" value="Potassium Channel Kv1.1, Chain A"/>
    <property type="match status" value="1"/>
</dbReference>
<keyword evidence="1" id="KW-0479">Metal-binding</keyword>
<dbReference type="PANTHER" id="PTHR46105:SF15">
    <property type="entry name" value="ZINC FINGER AND BTB DOMAIN-CONTAINING PROTEIN 43"/>
    <property type="match status" value="1"/>
</dbReference>
<keyword evidence="3 5" id="KW-0863">Zinc-finger</keyword>
<evidence type="ECO:0000313" key="9">
    <source>
        <dbReference type="Ensembl" id="ENSPKIP00000037041.1"/>
    </source>
</evidence>
<feature type="region of interest" description="Disordered" evidence="6">
    <location>
        <begin position="300"/>
        <end position="361"/>
    </location>
</feature>
<dbReference type="InterPro" id="IPR000210">
    <property type="entry name" value="BTB/POZ_dom"/>
</dbReference>
<dbReference type="InterPro" id="IPR036236">
    <property type="entry name" value="Znf_C2H2_sf"/>
</dbReference>
<dbReference type="Pfam" id="PF00096">
    <property type="entry name" value="zf-C2H2"/>
    <property type="match status" value="1"/>
</dbReference>
<evidence type="ECO:0000256" key="6">
    <source>
        <dbReference type="SAM" id="MobiDB-lite"/>
    </source>
</evidence>
<dbReference type="GO" id="GO:0008270">
    <property type="term" value="F:zinc ion binding"/>
    <property type="evidence" value="ECO:0007669"/>
    <property type="project" value="UniProtKB-KW"/>
</dbReference>
<dbReference type="PROSITE" id="PS00028">
    <property type="entry name" value="ZINC_FINGER_C2H2_1"/>
    <property type="match status" value="1"/>
</dbReference>
<protein>
    <submittedName>
        <fullName evidence="9">Zinc finger and BTB domain containing 43</fullName>
    </submittedName>
</protein>
<dbReference type="SUPFAM" id="SSF54695">
    <property type="entry name" value="POZ domain"/>
    <property type="match status" value="1"/>
</dbReference>
<dbReference type="FunFam" id="3.30.160.60:FF:000100">
    <property type="entry name" value="Zinc finger 45-like"/>
    <property type="match status" value="1"/>
</dbReference>
<reference evidence="9" key="1">
    <citation type="submission" date="2025-08" db="UniProtKB">
        <authorList>
            <consortium name="Ensembl"/>
        </authorList>
    </citation>
    <scope>IDENTIFICATION</scope>
</reference>
<feature type="compositionally biased region" description="Basic and acidic residues" evidence="6">
    <location>
        <begin position="344"/>
        <end position="361"/>
    </location>
</feature>
<feature type="compositionally biased region" description="Basic and acidic residues" evidence="6">
    <location>
        <begin position="223"/>
        <end position="232"/>
    </location>
</feature>
<keyword evidence="4" id="KW-0862">Zinc</keyword>
<gene>
    <name evidence="9" type="primary">ZBTB43</name>
</gene>
<reference evidence="9" key="2">
    <citation type="submission" date="2025-09" db="UniProtKB">
        <authorList>
            <consortium name="Ensembl"/>
        </authorList>
    </citation>
    <scope>IDENTIFICATION</scope>
</reference>
<dbReference type="Gene3D" id="3.30.160.60">
    <property type="entry name" value="Classic Zinc Finger"/>
    <property type="match status" value="1"/>
</dbReference>